<keyword evidence="4" id="KW-1185">Reference proteome</keyword>
<protein>
    <submittedName>
        <fullName evidence="3">Outer membrane lipoprotein-sorting protein</fullName>
    </submittedName>
</protein>
<accession>A0A1Y1RWR3</accession>
<dbReference type="OrthoDB" id="357718at2"/>
<name>A0A1Y1RWR3_9SPIO</name>
<dbReference type="CDD" id="cd16329">
    <property type="entry name" value="LolA_like"/>
    <property type="match status" value="1"/>
</dbReference>
<evidence type="ECO:0000313" key="3">
    <source>
        <dbReference type="EMBL" id="ORC34632.1"/>
    </source>
</evidence>
<sequence>MSIMNRNRIGLILVAGIFFLGGAFQVFGNSFSLEESRRILSMVDALVSYEEYDFSGEYTIIDDKPGQGTSRTKTTIFRRDRQNTYTIIVMEPDSDKGKGYLRQGDMLWLYDPVPRRFTVTSARDRFQNSNARNSDFTKSTLAQDYRIIAHSTEKLGAYHTDVYDLEALTDEVSYPKMKIWIDQDNLVRKTEDYSLSGRHMRTTAILDYTRIRDRYVPVRIVIQDELRGREVNGQFKNYRTLISVAKPSFQELPDMVFTKAYIERVSN</sequence>
<dbReference type="Pfam" id="PF17131">
    <property type="entry name" value="LolA_like"/>
    <property type="match status" value="1"/>
</dbReference>
<keyword evidence="3" id="KW-0449">Lipoprotein</keyword>
<dbReference type="Proteomes" id="UP000192343">
    <property type="component" value="Unassembled WGS sequence"/>
</dbReference>
<dbReference type="EMBL" id="MWQY01000012">
    <property type="protein sequence ID" value="ORC34632.1"/>
    <property type="molecule type" value="Genomic_DNA"/>
</dbReference>
<reference evidence="3 4" key="1">
    <citation type="submission" date="2017-03" db="EMBL/GenBank/DDBJ databases">
        <title>Draft Genome sequence of Marispirochaeta sp. strain JC444.</title>
        <authorList>
            <person name="Shivani Y."/>
            <person name="Subhash Y."/>
            <person name="Sasikala C."/>
            <person name="Ramana C."/>
        </authorList>
    </citation>
    <scope>NUCLEOTIDE SEQUENCE [LARGE SCALE GENOMIC DNA]</scope>
    <source>
        <strain evidence="3 4">JC444</strain>
    </source>
</reference>
<dbReference type="SUPFAM" id="SSF89392">
    <property type="entry name" value="Prokaryotic lipoproteins and lipoprotein localization factors"/>
    <property type="match status" value="1"/>
</dbReference>
<evidence type="ECO:0000259" key="2">
    <source>
        <dbReference type="Pfam" id="PF17131"/>
    </source>
</evidence>
<organism evidence="3 4">
    <name type="scientific">Marispirochaeta aestuarii</name>
    <dbReference type="NCBI Taxonomy" id="1963862"/>
    <lineage>
        <taxon>Bacteria</taxon>
        <taxon>Pseudomonadati</taxon>
        <taxon>Spirochaetota</taxon>
        <taxon>Spirochaetia</taxon>
        <taxon>Spirochaetales</taxon>
        <taxon>Spirochaetaceae</taxon>
        <taxon>Marispirochaeta</taxon>
    </lineage>
</organism>
<dbReference type="InterPro" id="IPR029046">
    <property type="entry name" value="LolA/LolB/LppX"/>
</dbReference>
<dbReference type="RefSeq" id="WP_083051066.1">
    <property type="nucleotide sequence ID" value="NZ_MWQY01000012.1"/>
</dbReference>
<dbReference type="STRING" id="1963862.B4O97_11835"/>
<comment type="caution">
    <text evidence="3">The sequence shown here is derived from an EMBL/GenBank/DDBJ whole genome shotgun (WGS) entry which is preliminary data.</text>
</comment>
<evidence type="ECO:0000313" key="4">
    <source>
        <dbReference type="Proteomes" id="UP000192343"/>
    </source>
</evidence>
<dbReference type="AlphaFoldDB" id="A0A1Y1RWR3"/>
<proteinExistence type="predicted"/>
<gene>
    <name evidence="3" type="ORF">B4O97_11835</name>
</gene>
<dbReference type="InterPro" id="IPR033399">
    <property type="entry name" value="TP_0789-like"/>
</dbReference>
<feature type="domain" description="Uncharacterized protein TP-0789" evidence="2">
    <location>
        <begin position="84"/>
        <end position="264"/>
    </location>
</feature>
<dbReference type="Gene3D" id="2.50.20.10">
    <property type="entry name" value="Lipoprotein localisation LolA/LolB/LppX"/>
    <property type="match status" value="1"/>
</dbReference>
<keyword evidence="1" id="KW-0732">Signal</keyword>
<evidence type="ECO:0000256" key="1">
    <source>
        <dbReference type="ARBA" id="ARBA00022729"/>
    </source>
</evidence>